<dbReference type="InterPro" id="IPR029063">
    <property type="entry name" value="SAM-dependent_MTases_sf"/>
</dbReference>
<dbReference type="PANTHER" id="PTHR46098">
    <property type="entry name" value="TRNA (CYTOSINE(38)-C(5))-METHYLTRANSFERASE"/>
    <property type="match status" value="1"/>
</dbReference>
<protein>
    <recommendedName>
        <fullName evidence="8">Cytosine-specific methyltransferase</fullName>
        <ecNumber evidence="8">2.1.1.37</ecNumber>
    </recommendedName>
</protein>
<dbReference type="PANTHER" id="PTHR46098:SF1">
    <property type="entry name" value="TRNA (CYTOSINE(38)-C(5))-METHYLTRANSFERASE"/>
    <property type="match status" value="1"/>
</dbReference>
<dbReference type="PROSITE" id="PS51679">
    <property type="entry name" value="SAM_MT_C5"/>
    <property type="match status" value="1"/>
</dbReference>
<gene>
    <name evidence="9" type="primary">dcm</name>
    <name evidence="9" type="ORF">D3M59_02300</name>
</gene>
<comment type="similarity">
    <text evidence="6 7">Belongs to the class I-like SAM-binding methyltransferase superfamily. C5-methyltransferase family.</text>
</comment>
<dbReference type="NCBIfam" id="TIGR00675">
    <property type="entry name" value="dcm"/>
    <property type="match status" value="1"/>
</dbReference>
<evidence type="ECO:0000256" key="5">
    <source>
        <dbReference type="ARBA" id="ARBA00047422"/>
    </source>
</evidence>
<dbReference type="EC" id="2.1.1.37" evidence="8"/>
<feature type="active site" evidence="6">
    <location>
        <position position="142"/>
    </location>
</feature>
<dbReference type="GO" id="GO:0003886">
    <property type="term" value="F:DNA (cytosine-5-)-methyltransferase activity"/>
    <property type="evidence" value="ECO:0007669"/>
    <property type="project" value="UniProtKB-EC"/>
</dbReference>
<dbReference type="InterPro" id="IPR050750">
    <property type="entry name" value="C5-MTase"/>
</dbReference>
<comment type="catalytic activity">
    <reaction evidence="5 8">
        <text>a 2'-deoxycytidine in DNA + S-adenosyl-L-methionine = a 5-methyl-2'-deoxycytidine in DNA + S-adenosyl-L-homocysteine + H(+)</text>
        <dbReference type="Rhea" id="RHEA:13681"/>
        <dbReference type="Rhea" id="RHEA-COMP:11369"/>
        <dbReference type="Rhea" id="RHEA-COMP:11370"/>
        <dbReference type="ChEBI" id="CHEBI:15378"/>
        <dbReference type="ChEBI" id="CHEBI:57856"/>
        <dbReference type="ChEBI" id="CHEBI:59789"/>
        <dbReference type="ChEBI" id="CHEBI:85452"/>
        <dbReference type="ChEBI" id="CHEBI:85454"/>
        <dbReference type="EC" id="2.1.1.37"/>
    </reaction>
</comment>
<dbReference type="Gene3D" id="3.40.50.150">
    <property type="entry name" value="Vaccinia Virus protein VP39"/>
    <property type="match status" value="1"/>
</dbReference>
<evidence type="ECO:0000256" key="6">
    <source>
        <dbReference type="PROSITE-ProRule" id="PRU01016"/>
    </source>
</evidence>
<dbReference type="GO" id="GO:0032259">
    <property type="term" value="P:methylation"/>
    <property type="evidence" value="ECO:0007669"/>
    <property type="project" value="UniProtKB-KW"/>
</dbReference>
<keyword evidence="1 6" id="KW-0489">Methyltransferase</keyword>
<evidence type="ECO:0000313" key="10">
    <source>
        <dbReference type="Proteomes" id="UP000285023"/>
    </source>
</evidence>
<evidence type="ECO:0000256" key="2">
    <source>
        <dbReference type="ARBA" id="ARBA00022679"/>
    </source>
</evidence>
<proteinExistence type="inferred from homology"/>
<evidence type="ECO:0000256" key="7">
    <source>
        <dbReference type="RuleBase" id="RU000416"/>
    </source>
</evidence>
<dbReference type="Pfam" id="PF00145">
    <property type="entry name" value="DNA_methylase"/>
    <property type="match status" value="1"/>
</dbReference>
<evidence type="ECO:0000313" key="9">
    <source>
        <dbReference type="EMBL" id="RIX31849.1"/>
    </source>
</evidence>
<dbReference type="GO" id="GO:0009307">
    <property type="term" value="P:DNA restriction-modification system"/>
    <property type="evidence" value="ECO:0007669"/>
    <property type="project" value="UniProtKB-KW"/>
</dbReference>
<dbReference type="InterPro" id="IPR031303">
    <property type="entry name" value="C5_meth_CS"/>
</dbReference>
<reference evidence="9 10" key="1">
    <citation type="submission" date="2018-09" db="EMBL/GenBank/DDBJ databases">
        <title>Sphingomonas sp. DAC4.</title>
        <authorList>
            <person name="Seo T."/>
        </authorList>
    </citation>
    <scope>NUCLEOTIDE SEQUENCE [LARGE SCALE GENOMIC DNA]</scope>
    <source>
        <strain evidence="9 10">DAC4</strain>
    </source>
</reference>
<dbReference type="PRINTS" id="PR00105">
    <property type="entry name" value="C5METTRFRASE"/>
</dbReference>
<dbReference type="Proteomes" id="UP000285023">
    <property type="component" value="Unassembled WGS sequence"/>
</dbReference>
<dbReference type="InterPro" id="IPR001525">
    <property type="entry name" value="C5_MeTfrase"/>
</dbReference>
<keyword evidence="4" id="KW-0680">Restriction system</keyword>
<dbReference type="CDD" id="cd00315">
    <property type="entry name" value="Cyt_C5_DNA_methylase"/>
    <property type="match status" value="1"/>
</dbReference>
<keyword evidence="3 6" id="KW-0949">S-adenosyl-L-methionine</keyword>
<accession>A0A418Q1R0</accession>
<evidence type="ECO:0000256" key="8">
    <source>
        <dbReference type="RuleBase" id="RU000417"/>
    </source>
</evidence>
<dbReference type="AlphaFoldDB" id="A0A418Q1R0"/>
<comment type="caution">
    <text evidence="9">The sequence shown here is derived from an EMBL/GenBank/DDBJ whole genome shotgun (WGS) entry which is preliminary data.</text>
</comment>
<dbReference type="RefSeq" id="WP_119531211.1">
    <property type="nucleotide sequence ID" value="NZ_QXTF01000001.1"/>
</dbReference>
<keyword evidence="10" id="KW-1185">Reference proteome</keyword>
<dbReference type="EMBL" id="QXTF01000001">
    <property type="protein sequence ID" value="RIX31849.1"/>
    <property type="molecule type" value="Genomic_DNA"/>
</dbReference>
<dbReference type="OrthoDB" id="9813719at2"/>
<organism evidence="9 10">
    <name type="scientific">Sphingomonas edaphi</name>
    <dbReference type="NCBI Taxonomy" id="2315689"/>
    <lineage>
        <taxon>Bacteria</taxon>
        <taxon>Pseudomonadati</taxon>
        <taxon>Pseudomonadota</taxon>
        <taxon>Alphaproteobacteria</taxon>
        <taxon>Sphingomonadales</taxon>
        <taxon>Sphingomonadaceae</taxon>
        <taxon>Sphingomonas</taxon>
    </lineage>
</organism>
<keyword evidence="2 6" id="KW-0808">Transferase</keyword>
<evidence type="ECO:0000256" key="4">
    <source>
        <dbReference type="ARBA" id="ARBA00022747"/>
    </source>
</evidence>
<dbReference type="Gene3D" id="3.90.120.30">
    <property type="match status" value="1"/>
</dbReference>
<name>A0A418Q1R0_9SPHN</name>
<evidence type="ECO:0000256" key="3">
    <source>
        <dbReference type="ARBA" id="ARBA00022691"/>
    </source>
</evidence>
<sequence length="410" mass="46569">MHDLTSGFDAELRRSGLGLDEAENELGISGRQIRRYISGESEVPKLVRDRLRDLAARRNRSAAQPKFEFIDLFAGIGGLRLGFEAIGGRCVFTSEWDRWAQVTYSRNFPEQDDHVMVGDITPFGADPGRIPRHDVLLAGFPCQPFSLAGVSKKNSLGRKHGFEDAKQGNLFFEIERILRHHRPAAFLLENVKHLQRHDKGRTFEVIRRTLEDDLGYKISHRVISAEPWVPQKRERIFIAGFREDAGFTFDGFDNVIPPKEHWPKMGAILQSHNEVDSKYTLSTKLWDYLQAYREKHEKAGNGFGYGLVGPKDVARTLSARYFKDGSEILVEQKGRRPRRLTPKECARLMGFEGGDREWLIPVSDTQAYRQFGNAVVVPVVETVARYMEPALHRILGISAPRHGESVQAFG</sequence>
<dbReference type="PROSITE" id="PS00094">
    <property type="entry name" value="C5_MTASE_1"/>
    <property type="match status" value="1"/>
</dbReference>
<dbReference type="SUPFAM" id="SSF53335">
    <property type="entry name" value="S-adenosyl-L-methionine-dependent methyltransferases"/>
    <property type="match status" value="1"/>
</dbReference>
<evidence type="ECO:0000256" key="1">
    <source>
        <dbReference type="ARBA" id="ARBA00022603"/>
    </source>
</evidence>
<dbReference type="InterPro" id="IPR018117">
    <property type="entry name" value="C5_DNA_meth_AS"/>
</dbReference>
<dbReference type="PROSITE" id="PS00095">
    <property type="entry name" value="C5_MTASE_2"/>
    <property type="match status" value="1"/>
</dbReference>